<reference evidence="2 3" key="1">
    <citation type="submission" date="2015-07" db="EMBL/GenBank/DDBJ databases">
        <title>Whole genome sequence of Herpetosiphon geysericola DSM 7119.</title>
        <authorList>
            <person name="Hemp J."/>
            <person name="Ward L.M."/>
            <person name="Pace L.A."/>
            <person name="Fischer W.W."/>
        </authorList>
    </citation>
    <scope>NUCLEOTIDE SEQUENCE [LARGE SCALE GENOMIC DNA]</scope>
    <source>
        <strain evidence="2 3">DSM 7119</strain>
    </source>
</reference>
<keyword evidence="1" id="KW-0472">Membrane</keyword>
<organism evidence="2 3">
    <name type="scientific">Herpetosiphon geysericola</name>
    <dbReference type="NCBI Taxonomy" id="70996"/>
    <lineage>
        <taxon>Bacteria</taxon>
        <taxon>Bacillati</taxon>
        <taxon>Chloroflexota</taxon>
        <taxon>Chloroflexia</taxon>
        <taxon>Herpetosiphonales</taxon>
        <taxon>Herpetosiphonaceae</taxon>
        <taxon>Herpetosiphon</taxon>
    </lineage>
</organism>
<name>A0A0P6XPX7_9CHLR</name>
<keyword evidence="1" id="KW-1133">Transmembrane helix</keyword>
<dbReference type="AlphaFoldDB" id="A0A0P6XPX7"/>
<sequence>MTCRSIRELRAQQPDDPDDQQLISRHVQECPMCLDELGQLPAALAAPKSAIPPPNFAASLMAKLPATPELAATQARSRALRQRVLWGVVLGFVTLIVLWGGYGVLFDSSLPAATFGGVDSSAGRGVMALTLAGKPMAATLGLIGIPLLLGMLVLAGAALMIWRRLLTPSPALLVEVEQ</sequence>
<accession>A0A0P6XPX7</accession>
<evidence type="ECO:0000256" key="1">
    <source>
        <dbReference type="SAM" id="Phobius"/>
    </source>
</evidence>
<dbReference type="RefSeq" id="WP_054534993.1">
    <property type="nucleotide sequence ID" value="NZ_LGKP01000022.1"/>
</dbReference>
<gene>
    <name evidence="2" type="ORF">SE18_13535</name>
</gene>
<comment type="caution">
    <text evidence="2">The sequence shown here is derived from an EMBL/GenBank/DDBJ whole genome shotgun (WGS) entry which is preliminary data.</text>
</comment>
<feature type="transmembrane region" description="Helical" evidence="1">
    <location>
        <begin position="136"/>
        <end position="162"/>
    </location>
</feature>
<proteinExistence type="predicted"/>
<evidence type="ECO:0000313" key="2">
    <source>
        <dbReference type="EMBL" id="KPL85924.1"/>
    </source>
</evidence>
<dbReference type="EMBL" id="LGKP01000022">
    <property type="protein sequence ID" value="KPL85924.1"/>
    <property type="molecule type" value="Genomic_DNA"/>
</dbReference>
<keyword evidence="3" id="KW-1185">Reference proteome</keyword>
<dbReference type="OrthoDB" id="9828642at2"/>
<dbReference type="STRING" id="70996.SE18_13535"/>
<dbReference type="Proteomes" id="UP000050277">
    <property type="component" value="Unassembled WGS sequence"/>
</dbReference>
<keyword evidence="1" id="KW-0812">Transmembrane</keyword>
<evidence type="ECO:0008006" key="4">
    <source>
        <dbReference type="Google" id="ProtNLM"/>
    </source>
</evidence>
<evidence type="ECO:0000313" key="3">
    <source>
        <dbReference type="Proteomes" id="UP000050277"/>
    </source>
</evidence>
<protein>
    <recommendedName>
        <fullName evidence="4">Zinc-finger domain-containing protein</fullName>
    </recommendedName>
</protein>
<feature type="transmembrane region" description="Helical" evidence="1">
    <location>
        <begin position="84"/>
        <end position="105"/>
    </location>
</feature>